<evidence type="ECO:0000313" key="2">
    <source>
        <dbReference type="EMBL" id="MEX4010670.1"/>
    </source>
</evidence>
<protein>
    <recommendedName>
        <fullName evidence="1">HTH luxR-type domain-containing protein</fullName>
    </recommendedName>
</protein>
<dbReference type="InterPro" id="IPR000792">
    <property type="entry name" value="Tscrpt_reg_LuxR_C"/>
</dbReference>
<dbReference type="EMBL" id="JAZHFV010000020">
    <property type="protein sequence ID" value="MEX4010670.1"/>
    <property type="molecule type" value="Genomic_DNA"/>
</dbReference>
<evidence type="ECO:0000259" key="1">
    <source>
        <dbReference type="SMART" id="SM00421"/>
    </source>
</evidence>
<dbReference type="Gene3D" id="1.10.10.10">
    <property type="entry name" value="Winged helix-like DNA-binding domain superfamily/Winged helix DNA-binding domain"/>
    <property type="match status" value="1"/>
</dbReference>
<proteinExistence type="predicted"/>
<dbReference type="InterPro" id="IPR036388">
    <property type="entry name" value="WH-like_DNA-bd_sf"/>
</dbReference>
<gene>
    <name evidence="2" type="ORF">V1479_25535</name>
</gene>
<organism evidence="2 3">
    <name type="scientific">Neoaquamicrobium sediminum</name>
    <dbReference type="NCBI Taxonomy" id="1849104"/>
    <lineage>
        <taxon>Bacteria</taxon>
        <taxon>Pseudomonadati</taxon>
        <taxon>Pseudomonadota</taxon>
        <taxon>Alphaproteobacteria</taxon>
        <taxon>Hyphomicrobiales</taxon>
        <taxon>Phyllobacteriaceae</taxon>
        <taxon>Neoaquamicrobium</taxon>
    </lineage>
</organism>
<comment type="caution">
    <text evidence="2">The sequence shown here is derived from an EMBL/GenBank/DDBJ whole genome shotgun (WGS) entry which is preliminary data.</text>
</comment>
<dbReference type="RefSeq" id="WP_368805323.1">
    <property type="nucleotide sequence ID" value="NZ_JAZHFV010000020.1"/>
</dbReference>
<keyword evidence="3" id="KW-1185">Reference proteome</keyword>
<evidence type="ECO:0000313" key="3">
    <source>
        <dbReference type="Proteomes" id="UP001559025"/>
    </source>
</evidence>
<feature type="domain" description="HTH luxR-type" evidence="1">
    <location>
        <begin position="270"/>
        <end position="327"/>
    </location>
</feature>
<dbReference type="Proteomes" id="UP001559025">
    <property type="component" value="Unassembled WGS sequence"/>
</dbReference>
<dbReference type="SMART" id="SM00421">
    <property type="entry name" value="HTH_LUXR"/>
    <property type="match status" value="1"/>
</dbReference>
<dbReference type="InterPro" id="IPR016032">
    <property type="entry name" value="Sig_transdc_resp-reg_C-effctor"/>
</dbReference>
<accession>A0ABV3X1M9</accession>
<sequence>MNYDLPRGLINASFVEGIDKESVETYRTHYAALNPWLDYWAASPSGEVRISERDSPSSAFRKSEFYNDWLAPQGNMTAAVGLRLDVDAHNIIHVAWHYSESNAADYDEPAAAILDNVKGTFADAVRAAALLRDGVEHRLRFGAVIDRIDGAALLVERDRRIREVNAEAIAGLQAGDVFSGAGGMLHLRDAGAQRWLEENVSRLIGGLPVTAASTVIRNEERILRVSLTAAPDHVERGFPALVHPRPVVLVVVRLLAGGEARIDDTSLRFAFGLSTAEVRLCEVLANGHSLADAAEMLGISEGTVRQRVKVVFQKTGTHRQGELIAMLGRFRL</sequence>
<reference evidence="2 3" key="1">
    <citation type="submission" date="2024-01" db="EMBL/GenBank/DDBJ databases">
        <title>New evidence supports the origin of RcGTA from prophage.</title>
        <authorList>
            <person name="Xu Y."/>
            <person name="Liu B."/>
            <person name="Chen F."/>
        </authorList>
    </citation>
    <scope>NUCLEOTIDE SEQUENCE [LARGE SCALE GENOMIC DNA]</scope>
    <source>
        <strain evidence="2 3">CBW1107-2</strain>
    </source>
</reference>
<name>A0ABV3X1M9_9HYPH</name>
<dbReference type="SUPFAM" id="SSF46894">
    <property type="entry name" value="C-terminal effector domain of the bipartite response regulators"/>
    <property type="match status" value="1"/>
</dbReference>